<accession>A0ABN9BLN1</accession>
<sequence length="43" mass="4573">MQRCIGSPCSDYLVLCSRDASPAVSPTISSSGCWHPASVFRSL</sequence>
<protein>
    <submittedName>
        <fullName evidence="1">Uncharacterized protein</fullName>
    </submittedName>
</protein>
<dbReference type="PROSITE" id="PS51257">
    <property type="entry name" value="PROKAR_LIPOPROTEIN"/>
    <property type="match status" value="1"/>
</dbReference>
<comment type="caution">
    <text evidence="1">The sequence shown here is derived from an EMBL/GenBank/DDBJ whole genome shotgun (WGS) entry which is preliminary data.</text>
</comment>
<proteinExistence type="predicted"/>
<evidence type="ECO:0000313" key="1">
    <source>
        <dbReference type="EMBL" id="CAI9548555.1"/>
    </source>
</evidence>
<gene>
    <name evidence="1" type="ORF">SPARVUS_LOCUS3161114</name>
</gene>
<keyword evidence="2" id="KW-1185">Reference proteome</keyword>
<evidence type="ECO:0000313" key="2">
    <source>
        <dbReference type="Proteomes" id="UP001162483"/>
    </source>
</evidence>
<name>A0ABN9BLN1_9NEOB</name>
<reference evidence="1" key="1">
    <citation type="submission" date="2023-05" db="EMBL/GenBank/DDBJ databases">
        <authorList>
            <person name="Stuckert A."/>
        </authorList>
    </citation>
    <scope>NUCLEOTIDE SEQUENCE</scope>
</reference>
<dbReference type="Proteomes" id="UP001162483">
    <property type="component" value="Unassembled WGS sequence"/>
</dbReference>
<organism evidence="1 2">
    <name type="scientific">Staurois parvus</name>
    <dbReference type="NCBI Taxonomy" id="386267"/>
    <lineage>
        <taxon>Eukaryota</taxon>
        <taxon>Metazoa</taxon>
        <taxon>Chordata</taxon>
        <taxon>Craniata</taxon>
        <taxon>Vertebrata</taxon>
        <taxon>Euteleostomi</taxon>
        <taxon>Amphibia</taxon>
        <taxon>Batrachia</taxon>
        <taxon>Anura</taxon>
        <taxon>Neobatrachia</taxon>
        <taxon>Ranoidea</taxon>
        <taxon>Ranidae</taxon>
        <taxon>Staurois</taxon>
    </lineage>
</organism>
<dbReference type="EMBL" id="CATNWA010004726">
    <property type="protein sequence ID" value="CAI9548555.1"/>
    <property type="molecule type" value="Genomic_DNA"/>
</dbReference>